<dbReference type="AlphaFoldDB" id="A0A0F9QAI0"/>
<gene>
    <name evidence="1" type="ORF">LCGC14_0742220</name>
</gene>
<sequence>MFVDIFYLRFIPTNFIRLNPIQFDAEPMKTLQSAYLYSKFINLRSVVPECIMEYSTTNEYVLDRWYLRLKRLDRQFSHKMRTKPFRDFCIEEMCFFHSLHENIYI</sequence>
<name>A0A0F9QAI0_9ZZZZ</name>
<dbReference type="EMBL" id="LAZR01001757">
    <property type="protein sequence ID" value="KKN39529.1"/>
    <property type="molecule type" value="Genomic_DNA"/>
</dbReference>
<accession>A0A0F9QAI0</accession>
<reference evidence="1" key="1">
    <citation type="journal article" date="2015" name="Nature">
        <title>Complex archaea that bridge the gap between prokaryotes and eukaryotes.</title>
        <authorList>
            <person name="Spang A."/>
            <person name="Saw J.H."/>
            <person name="Jorgensen S.L."/>
            <person name="Zaremba-Niedzwiedzka K."/>
            <person name="Martijn J."/>
            <person name="Lind A.E."/>
            <person name="van Eijk R."/>
            <person name="Schleper C."/>
            <person name="Guy L."/>
            <person name="Ettema T.J."/>
        </authorList>
    </citation>
    <scope>NUCLEOTIDE SEQUENCE</scope>
</reference>
<comment type="caution">
    <text evidence="1">The sequence shown here is derived from an EMBL/GenBank/DDBJ whole genome shotgun (WGS) entry which is preliminary data.</text>
</comment>
<organism evidence="1">
    <name type="scientific">marine sediment metagenome</name>
    <dbReference type="NCBI Taxonomy" id="412755"/>
    <lineage>
        <taxon>unclassified sequences</taxon>
        <taxon>metagenomes</taxon>
        <taxon>ecological metagenomes</taxon>
    </lineage>
</organism>
<protein>
    <submittedName>
        <fullName evidence="1">Uncharacterized protein</fullName>
    </submittedName>
</protein>
<evidence type="ECO:0000313" key="1">
    <source>
        <dbReference type="EMBL" id="KKN39529.1"/>
    </source>
</evidence>
<proteinExistence type="predicted"/>